<dbReference type="AlphaFoldDB" id="A0A183INN9"/>
<proteinExistence type="inferred from homology"/>
<keyword evidence="5" id="KW-1185">Reference proteome</keyword>
<gene>
    <name evidence="4" type="ORF">SBAD_LOCUS5235</name>
</gene>
<dbReference type="WBParaSite" id="SBAD_0000545101-mRNA-1">
    <property type="protein sequence ID" value="SBAD_0000545101-mRNA-1"/>
    <property type="gene ID" value="SBAD_0000545101"/>
</dbReference>
<dbReference type="Gene3D" id="3.30.310.10">
    <property type="entry name" value="TATA-Binding Protein"/>
    <property type="match status" value="1"/>
</dbReference>
<dbReference type="GO" id="GO:0006352">
    <property type="term" value="P:DNA-templated transcription initiation"/>
    <property type="evidence" value="ECO:0007669"/>
    <property type="project" value="InterPro"/>
</dbReference>
<dbReference type="PANTHER" id="PTHR10126">
    <property type="entry name" value="TATA-BOX BINDING PROTEIN"/>
    <property type="match status" value="1"/>
</dbReference>
<dbReference type="GO" id="GO:0003677">
    <property type="term" value="F:DNA binding"/>
    <property type="evidence" value="ECO:0007669"/>
    <property type="project" value="UniProtKB-KW"/>
</dbReference>
<evidence type="ECO:0000313" key="4">
    <source>
        <dbReference type="EMBL" id="VDP06689.1"/>
    </source>
</evidence>
<dbReference type="SUPFAM" id="SSF55945">
    <property type="entry name" value="TATA-box binding protein-like"/>
    <property type="match status" value="1"/>
</dbReference>
<dbReference type="InterPro" id="IPR012295">
    <property type="entry name" value="TBP_dom_sf"/>
</dbReference>
<evidence type="ECO:0000313" key="5">
    <source>
        <dbReference type="Proteomes" id="UP000270296"/>
    </source>
</evidence>
<name>A0A183INN9_9BILA</name>
<dbReference type="EMBL" id="UZAM01008854">
    <property type="protein sequence ID" value="VDP06689.1"/>
    <property type="molecule type" value="Genomic_DNA"/>
</dbReference>
<reference evidence="6" key="1">
    <citation type="submission" date="2016-06" db="UniProtKB">
        <authorList>
            <consortium name="WormBaseParasite"/>
        </authorList>
    </citation>
    <scope>IDENTIFICATION</scope>
</reference>
<reference evidence="4 5" key="2">
    <citation type="submission" date="2018-11" db="EMBL/GenBank/DDBJ databases">
        <authorList>
            <consortium name="Pathogen Informatics"/>
        </authorList>
    </citation>
    <scope>NUCLEOTIDE SEQUENCE [LARGE SCALE GENOMIC DNA]</scope>
</reference>
<comment type="similarity">
    <text evidence="1">Belongs to the TBP family.</text>
</comment>
<organism evidence="6">
    <name type="scientific">Soboliphyme baturini</name>
    <dbReference type="NCBI Taxonomy" id="241478"/>
    <lineage>
        <taxon>Eukaryota</taxon>
        <taxon>Metazoa</taxon>
        <taxon>Ecdysozoa</taxon>
        <taxon>Nematoda</taxon>
        <taxon>Enoplea</taxon>
        <taxon>Dorylaimia</taxon>
        <taxon>Dioctophymatida</taxon>
        <taxon>Dioctophymatoidea</taxon>
        <taxon>Soboliphymatidae</taxon>
        <taxon>Soboliphyme</taxon>
    </lineage>
</organism>
<dbReference type="InterPro" id="IPR000814">
    <property type="entry name" value="TBP"/>
</dbReference>
<dbReference type="PRINTS" id="PR00686">
    <property type="entry name" value="TIFACTORIID"/>
</dbReference>
<evidence type="ECO:0000256" key="1">
    <source>
        <dbReference type="ARBA" id="ARBA00005560"/>
    </source>
</evidence>
<evidence type="ECO:0000256" key="2">
    <source>
        <dbReference type="ARBA" id="ARBA00023125"/>
    </source>
</evidence>
<accession>A0A183INN9</accession>
<dbReference type="OrthoDB" id="2127950at2759"/>
<dbReference type="Pfam" id="PF00352">
    <property type="entry name" value="TBP"/>
    <property type="match status" value="1"/>
</dbReference>
<dbReference type="Proteomes" id="UP000270296">
    <property type="component" value="Unassembled WGS sequence"/>
</dbReference>
<keyword evidence="3" id="KW-0804">Transcription</keyword>
<evidence type="ECO:0000313" key="6">
    <source>
        <dbReference type="WBParaSite" id="SBAD_0000545101-mRNA-1"/>
    </source>
</evidence>
<keyword evidence="2" id="KW-0238">DNA-binding</keyword>
<protein>
    <submittedName>
        <fullName evidence="6">Rad60-SLD_2 domain-containing protein</fullName>
    </submittedName>
</protein>
<sequence>MGSQVRFANYRVTNIMATCKLPFGVRIRNLAHEYPKESSYEPELNIGLLWKSVKPKATLRIHTTGSVTVTGGELIIVFVVTV</sequence>
<evidence type="ECO:0000256" key="3">
    <source>
        <dbReference type="ARBA" id="ARBA00023163"/>
    </source>
</evidence>